<feature type="compositionally biased region" description="Basic and acidic residues" evidence="1">
    <location>
        <begin position="66"/>
        <end position="76"/>
    </location>
</feature>
<proteinExistence type="predicted"/>
<gene>
    <name evidence="2" type="ORF">EYF80_032869</name>
</gene>
<organism evidence="2 3">
    <name type="scientific">Liparis tanakae</name>
    <name type="common">Tanaka's snailfish</name>
    <dbReference type="NCBI Taxonomy" id="230148"/>
    <lineage>
        <taxon>Eukaryota</taxon>
        <taxon>Metazoa</taxon>
        <taxon>Chordata</taxon>
        <taxon>Craniata</taxon>
        <taxon>Vertebrata</taxon>
        <taxon>Euteleostomi</taxon>
        <taxon>Actinopterygii</taxon>
        <taxon>Neopterygii</taxon>
        <taxon>Teleostei</taxon>
        <taxon>Neoteleostei</taxon>
        <taxon>Acanthomorphata</taxon>
        <taxon>Eupercaria</taxon>
        <taxon>Perciformes</taxon>
        <taxon>Cottioidei</taxon>
        <taxon>Cottales</taxon>
        <taxon>Liparidae</taxon>
        <taxon>Liparis</taxon>
    </lineage>
</organism>
<reference evidence="2 3" key="1">
    <citation type="submission" date="2019-03" db="EMBL/GenBank/DDBJ databases">
        <title>First draft genome of Liparis tanakae, snailfish: a comprehensive survey of snailfish specific genes.</title>
        <authorList>
            <person name="Kim W."/>
            <person name="Song I."/>
            <person name="Jeong J.-H."/>
            <person name="Kim D."/>
            <person name="Kim S."/>
            <person name="Ryu S."/>
            <person name="Song J.Y."/>
            <person name="Lee S.K."/>
        </authorList>
    </citation>
    <scope>NUCLEOTIDE SEQUENCE [LARGE SCALE GENOMIC DNA]</scope>
    <source>
        <tissue evidence="2">Muscle</tissue>
    </source>
</reference>
<comment type="caution">
    <text evidence="2">The sequence shown here is derived from an EMBL/GenBank/DDBJ whole genome shotgun (WGS) entry which is preliminary data.</text>
</comment>
<evidence type="ECO:0000313" key="3">
    <source>
        <dbReference type="Proteomes" id="UP000314294"/>
    </source>
</evidence>
<name>A0A4Z2GTX8_9TELE</name>
<feature type="region of interest" description="Disordered" evidence="1">
    <location>
        <begin position="1"/>
        <end position="22"/>
    </location>
</feature>
<dbReference type="EMBL" id="SRLO01000418">
    <property type="protein sequence ID" value="TNN56879.1"/>
    <property type="molecule type" value="Genomic_DNA"/>
</dbReference>
<dbReference type="AlphaFoldDB" id="A0A4Z2GTX8"/>
<keyword evidence="3" id="KW-1185">Reference proteome</keyword>
<evidence type="ECO:0000313" key="2">
    <source>
        <dbReference type="EMBL" id="TNN56879.1"/>
    </source>
</evidence>
<feature type="region of interest" description="Disordered" evidence="1">
    <location>
        <begin position="66"/>
        <end position="98"/>
    </location>
</feature>
<evidence type="ECO:0000256" key="1">
    <source>
        <dbReference type="SAM" id="MobiDB-lite"/>
    </source>
</evidence>
<accession>A0A4Z2GTX8</accession>
<protein>
    <submittedName>
        <fullName evidence="2">Uncharacterized protein</fullName>
    </submittedName>
</protein>
<dbReference type="Proteomes" id="UP000314294">
    <property type="component" value="Unassembled WGS sequence"/>
</dbReference>
<sequence length="98" mass="10964">MRGTLRAAATPTTRDKRSTSRSTRAFLQSLISVDYSISTPKIPIITWCRDPDPNIPIAWTSFCGDTEARRRPDTKTEGVNPPPGQWIELPQTRVPVVD</sequence>